<gene>
    <name evidence="2" type="primary">SWPV2-034</name>
</gene>
<dbReference type="InterPro" id="IPR005004">
    <property type="entry name" value="Poxvirus_C4/C10"/>
</dbReference>
<proteinExistence type="predicted"/>
<name>A0A1V0QG05_CNPV</name>
<evidence type="ECO:0000313" key="2">
    <source>
        <dbReference type="EMBL" id="ARE67253.1"/>
    </source>
</evidence>
<dbReference type="Pfam" id="PF03336">
    <property type="entry name" value="Pox_C4_C10"/>
    <property type="match status" value="1"/>
</dbReference>
<dbReference type="Proteomes" id="UP000319767">
    <property type="component" value="Segment"/>
</dbReference>
<feature type="compositionally biased region" description="Acidic residues" evidence="1">
    <location>
        <begin position="392"/>
        <end position="413"/>
    </location>
</feature>
<accession>A0A1V0QG05</accession>
<feature type="region of interest" description="Disordered" evidence="1">
    <location>
        <begin position="389"/>
        <end position="413"/>
    </location>
</feature>
<reference evidence="2" key="1">
    <citation type="journal article" date="2017" name="BMC Genomics">
        <title>Genomic characterization of two novel pathogenic avipoxviruses isolated from pacific shearwaters (Ardenna spp.).</title>
        <authorList>
            <person name="Sarker S."/>
            <person name="Das S."/>
            <person name="Lavers J.L."/>
            <person name="Hutton I."/>
            <person name="Helbig K."/>
            <person name="Imbery J."/>
            <person name="Upton C."/>
            <person name="Raidal S.R."/>
        </authorList>
    </citation>
    <scope>NUCLEOTIDE SEQUENCE [LARGE SCALE GENOMIC DNA]</scope>
    <source>
        <strain evidence="2">SWPV-2</strain>
    </source>
</reference>
<dbReference type="Gene3D" id="2.60.120.620">
    <property type="entry name" value="q2cbj1_9rhob like domain"/>
    <property type="match status" value="1"/>
</dbReference>
<sequence length="413" mass="47946">MAFACYNDNILRIHTFSKDYFKDFKNDMIVEIETNYMDFDSSEGVKLDTGFCKAKQVVYESLREEITSKLEALIYSTLKPVVNAVYVENEVTITTYEEGDFLCKYSNAIYDINKDTLCMYMLLSLQDSEEGGEFRLHTNDCDSFLTVSSDVLFDKSIVHECTEVKNGRKRIAVFNVILELIPEEGVVSTIPYMDNNISLHSYEKDNAFCYCEIEFIQSSSLHSENLYAGIITNRSGKCILVHTNFEMDVYDDNTFDSLQELSIHVLNHEYITINLKYPGNIFWSNSNNDLFLPKDKELFKILVEAPKKENSKIYKVELVKEECIFHAYCVIGKYYFNLPDSKTIIDYILNNSIDNPNIINWKDLSDLHKRYILSWMPYHELFDLATYSKDDDVSDNSDTEEASSDDEAEYRVN</sequence>
<dbReference type="PIRSF" id="PIRSF003698">
    <property type="entry name" value="VAC_C10L"/>
    <property type="match status" value="1"/>
</dbReference>
<evidence type="ECO:0000256" key="1">
    <source>
        <dbReference type="SAM" id="MobiDB-lite"/>
    </source>
</evidence>
<dbReference type="EMBL" id="KX857215">
    <property type="protein sequence ID" value="ARE67253.1"/>
    <property type="molecule type" value="Genomic_DNA"/>
</dbReference>
<protein>
    <submittedName>
        <fullName evidence="2">SWPV2-ORF034</fullName>
    </submittedName>
</protein>
<organism evidence="2">
    <name type="scientific">Shearwaterpox virus</name>
    <dbReference type="NCBI Taxonomy" id="1974596"/>
    <lineage>
        <taxon>Viruses</taxon>
        <taxon>Varidnaviria</taxon>
        <taxon>Bamfordvirae</taxon>
        <taxon>Nucleocytoviricota</taxon>
        <taxon>Pokkesviricetes</taxon>
        <taxon>Chitovirales</taxon>
        <taxon>Poxviridae</taxon>
        <taxon>Chordopoxvirinae</taxon>
        <taxon>Avipoxvirus</taxon>
        <taxon>Avipoxvirus canarypox</taxon>
        <taxon>Canarypox virus</taxon>
    </lineage>
</organism>